<accession>A0ABV3LKE4</accession>
<evidence type="ECO:0000313" key="3">
    <source>
        <dbReference type="Proteomes" id="UP001553715"/>
    </source>
</evidence>
<dbReference type="SUPFAM" id="SSF89550">
    <property type="entry name" value="PHP domain-like"/>
    <property type="match status" value="1"/>
</dbReference>
<dbReference type="Proteomes" id="UP001553715">
    <property type="component" value="Unassembled WGS sequence"/>
</dbReference>
<dbReference type="PANTHER" id="PTHR42924:SF3">
    <property type="entry name" value="POLYMERASE_HISTIDINOL PHOSPHATASE N-TERMINAL DOMAIN-CONTAINING PROTEIN"/>
    <property type="match status" value="1"/>
</dbReference>
<feature type="domain" description="Polymerase/histidinol phosphatase N-terminal" evidence="1">
    <location>
        <begin position="1"/>
        <end position="67"/>
    </location>
</feature>
<reference evidence="2 3" key="1">
    <citation type="submission" date="2024-06" db="EMBL/GenBank/DDBJ databases">
        <title>The Natural Products Discovery Center: Release of the First 8490 Sequenced Strains for Exploring Actinobacteria Biosynthetic Diversity.</title>
        <authorList>
            <person name="Kalkreuter E."/>
            <person name="Kautsar S.A."/>
            <person name="Yang D."/>
            <person name="Bader C.D."/>
            <person name="Teijaro C.N."/>
            <person name="Fluegel L."/>
            <person name="Davis C.M."/>
            <person name="Simpson J.R."/>
            <person name="Lauterbach L."/>
            <person name="Steele A.D."/>
            <person name="Gui C."/>
            <person name="Meng S."/>
            <person name="Li G."/>
            <person name="Viehrig K."/>
            <person name="Ye F."/>
            <person name="Su P."/>
            <person name="Kiefer A.F."/>
            <person name="Nichols A."/>
            <person name="Cepeda A.J."/>
            <person name="Yan W."/>
            <person name="Fan B."/>
            <person name="Jiang Y."/>
            <person name="Adhikari A."/>
            <person name="Zheng C.-J."/>
            <person name="Schuster L."/>
            <person name="Cowan T.M."/>
            <person name="Smanski M.J."/>
            <person name="Chevrette M.G."/>
            <person name="De Carvalho L.P.S."/>
            <person name="Shen B."/>
        </authorList>
    </citation>
    <scope>NUCLEOTIDE SEQUENCE [LARGE SCALE GENOMIC DNA]</scope>
    <source>
        <strain evidence="2 3">NPDC077434</strain>
    </source>
</reference>
<dbReference type="Gene3D" id="3.20.20.140">
    <property type="entry name" value="Metal-dependent hydrolases"/>
    <property type="match status" value="1"/>
</dbReference>
<dbReference type="InterPro" id="IPR016195">
    <property type="entry name" value="Pol/histidinol_Pase-like"/>
</dbReference>
<dbReference type="InterPro" id="IPR004013">
    <property type="entry name" value="PHP_dom"/>
</dbReference>
<organism evidence="2 3">
    <name type="scientific">Microbacterium profundi</name>
    <dbReference type="NCBI Taxonomy" id="450380"/>
    <lineage>
        <taxon>Bacteria</taxon>
        <taxon>Bacillati</taxon>
        <taxon>Actinomycetota</taxon>
        <taxon>Actinomycetes</taxon>
        <taxon>Micrococcales</taxon>
        <taxon>Microbacteriaceae</taxon>
        <taxon>Microbacterium</taxon>
    </lineage>
</organism>
<sequence>MDCHLHTVRSGDAATTPEQMLRCARSAKLDVIAVTDHHAVDAAKRMQDSAIEYGVRVVVGEEIRTPLGEIIGLFLQERVPYVLPLAEAAARVHDQGGAVYVPHPFDPNRSGLGRRGIDQLADSGLLDVIEVYNAKMTAEVSNQLAASAAAEFDVPGGAGSDAHDPEGIGAVFMELDDFSDRDGFIRSLGDATIQGHLYAHSKRFRSRKPTQFGSARKQYTP</sequence>
<dbReference type="RefSeq" id="WP_084595603.1">
    <property type="nucleotide sequence ID" value="NZ_JBFBMH010000028.1"/>
</dbReference>
<protein>
    <submittedName>
        <fullName evidence="2">PHP-associated domain-containing protein</fullName>
    </submittedName>
</protein>
<dbReference type="Pfam" id="PF13263">
    <property type="entry name" value="PHP_C"/>
    <property type="match status" value="1"/>
</dbReference>
<gene>
    <name evidence="2" type="ORF">AB0301_14930</name>
</gene>
<evidence type="ECO:0000259" key="1">
    <source>
        <dbReference type="SMART" id="SM00481"/>
    </source>
</evidence>
<dbReference type="SMART" id="SM00481">
    <property type="entry name" value="POLIIIAc"/>
    <property type="match status" value="1"/>
</dbReference>
<dbReference type="Pfam" id="PF02811">
    <property type="entry name" value="PHP"/>
    <property type="match status" value="1"/>
</dbReference>
<dbReference type="EMBL" id="JBFBMH010000028">
    <property type="protein sequence ID" value="MEW1976352.1"/>
    <property type="molecule type" value="Genomic_DNA"/>
</dbReference>
<name>A0ABV3LKE4_9MICO</name>
<evidence type="ECO:0000313" key="2">
    <source>
        <dbReference type="EMBL" id="MEW1976352.1"/>
    </source>
</evidence>
<proteinExistence type="predicted"/>
<dbReference type="InterPro" id="IPR003141">
    <property type="entry name" value="Pol/His_phosphatase_N"/>
</dbReference>
<comment type="caution">
    <text evidence="2">The sequence shown here is derived from an EMBL/GenBank/DDBJ whole genome shotgun (WGS) entry which is preliminary data.</text>
</comment>
<dbReference type="CDD" id="cd07432">
    <property type="entry name" value="PHP_HisPPase"/>
    <property type="match status" value="1"/>
</dbReference>
<keyword evidence="3" id="KW-1185">Reference proteome</keyword>
<dbReference type="InterPro" id="IPR052018">
    <property type="entry name" value="PHP_domain"/>
</dbReference>
<dbReference type="PANTHER" id="PTHR42924">
    <property type="entry name" value="EXONUCLEASE"/>
    <property type="match status" value="1"/>
</dbReference>